<dbReference type="PANTHER" id="PTHR30472">
    <property type="entry name" value="FERRIC ENTEROBACTIN TRANSPORT SYSTEM PERMEASE PROTEIN"/>
    <property type="match status" value="1"/>
</dbReference>
<organism evidence="9 10">
    <name type="scientific">Anthropogastromicrobium aceti</name>
    <dbReference type="NCBI Taxonomy" id="2981768"/>
    <lineage>
        <taxon>Bacteria</taxon>
        <taxon>Bacillati</taxon>
        <taxon>Bacillota</taxon>
        <taxon>Clostridia</taxon>
        <taxon>Lachnospirales</taxon>
        <taxon>Lachnospiraceae</taxon>
        <taxon>Anthropogastromicrobium</taxon>
    </lineage>
</organism>
<protein>
    <submittedName>
        <fullName evidence="9">Iron ABC transporter permease</fullName>
    </submittedName>
</protein>
<evidence type="ECO:0000256" key="1">
    <source>
        <dbReference type="ARBA" id="ARBA00004651"/>
    </source>
</evidence>
<dbReference type="PANTHER" id="PTHR30472:SF24">
    <property type="entry name" value="FERRIC ENTEROBACTIN TRANSPORT SYSTEM PERMEASE PROTEIN FEPG"/>
    <property type="match status" value="1"/>
</dbReference>
<name>A0AAE3JCL3_9FIRM</name>
<evidence type="ECO:0000256" key="2">
    <source>
        <dbReference type="ARBA" id="ARBA00007935"/>
    </source>
</evidence>
<feature type="transmembrane region" description="Helical" evidence="8">
    <location>
        <begin position="115"/>
        <end position="133"/>
    </location>
</feature>
<sequence>MKETTLQTSKNVSFDGISNVEAGYHRRQRKSIVVSLVLLAIALVLAAVMMLYGNTIYTPSEVWDALKEVEGSAVFTVKTLRLPRMLTAILAGFAFGMAGNTFQQLLGNPLASPDIIGVTSGASVAAVFGILVLKLPTGIVSLLAVVSGLFVSCLIYVLSQGGGFSNARLILTGIGMQAFLNAIISWLLLKASEYDVANALRWLSGSLNGVKLSEVLPLAIVVGVAGCGILLLNRQLTMLQMGESHAITLGVKSKRIRLILILLSLLLVAFATSVTGPIASVAFLAGPIASRLCGGGRTNMLSSALVGSVLVLASDLIGQFALPSRYPVGVVTGILGAPYLIFLLLRMNKKSEHV</sequence>
<feature type="transmembrane region" description="Helical" evidence="8">
    <location>
        <begin position="85"/>
        <end position="103"/>
    </location>
</feature>
<evidence type="ECO:0000256" key="5">
    <source>
        <dbReference type="ARBA" id="ARBA00022692"/>
    </source>
</evidence>
<dbReference type="Proteomes" id="UP001198200">
    <property type="component" value="Unassembled WGS sequence"/>
</dbReference>
<dbReference type="EMBL" id="JAJEQN010000025">
    <property type="protein sequence ID" value="MCC2222011.1"/>
    <property type="molecule type" value="Genomic_DNA"/>
</dbReference>
<feature type="transmembrane region" description="Helical" evidence="8">
    <location>
        <begin position="169"/>
        <end position="189"/>
    </location>
</feature>
<keyword evidence="6 8" id="KW-1133">Transmembrane helix</keyword>
<keyword evidence="4" id="KW-1003">Cell membrane</keyword>
<keyword evidence="7 8" id="KW-0472">Membrane</keyword>
<comment type="similarity">
    <text evidence="2">Belongs to the binding-protein-dependent transport system permease family. FecCD subfamily.</text>
</comment>
<keyword evidence="5 8" id="KW-0812">Transmembrane</keyword>
<feature type="transmembrane region" description="Helical" evidence="8">
    <location>
        <begin position="328"/>
        <end position="345"/>
    </location>
</feature>
<feature type="transmembrane region" description="Helical" evidence="8">
    <location>
        <begin position="32"/>
        <end position="53"/>
    </location>
</feature>
<dbReference type="CDD" id="cd06550">
    <property type="entry name" value="TM_ABC_iron-siderophores_like"/>
    <property type="match status" value="1"/>
</dbReference>
<evidence type="ECO:0000313" key="10">
    <source>
        <dbReference type="Proteomes" id="UP001198200"/>
    </source>
</evidence>
<dbReference type="InterPro" id="IPR037294">
    <property type="entry name" value="ABC_BtuC-like"/>
</dbReference>
<evidence type="ECO:0000313" key="9">
    <source>
        <dbReference type="EMBL" id="MCC2222011.1"/>
    </source>
</evidence>
<dbReference type="Gene3D" id="1.10.3470.10">
    <property type="entry name" value="ABC transporter involved in vitamin B12 uptake, BtuC"/>
    <property type="match status" value="1"/>
</dbReference>
<dbReference type="InterPro" id="IPR000522">
    <property type="entry name" value="ABC_transptr_permease_BtuC"/>
</dbReference>
<evidence type="ECO:0000256" key="3">
    <source>
        <dbReference type="ARBA" id="ARBA00022448"/>
    </source>
</evidence>
<comment type="subcellular location">
    <subcellularLocation>
        <location evidence="1">Cell membrane</location>
        <topology evidence="1">Multi-pass membrane protein</topology>
    </subcellularLocation>
</comment>
<keyword evidence="3" id="KW-0813">Transport</keyword>
<dbReference type="RefSeq" id="WP_308731967.1">
    <property type="nucleotide sequence ID" value="NZ_JAJEQN010000025.1"/>
</dbReference>
<dbReference type="Pfam" id="PF01032">
    <property type="entry name" value="FecCD"/>
    <property type="match status" value="1"/>
</dbReference>
<reference evidence="9 10" key="1">
    <citation type="submission" date="2021-10" db="EMBL/GenBank/DDBJ databases">
        <title>Anaerobic single-cell dispensing facilitates the cultivation of human gut bacteria.</title>
        <authorList>
            <person name="Afrizal A."/>
        </authorList>
    </citation>
    <scope>NUCLEOTIDE SEQUENCE [LARGE SCALE GENOMIC DNA]</scope>
    <source>
        <strain evidence="9 10">CLA-AA-H224</strain>
    </source>
</reference>
<dbReference type="AlphaFoldDB" id="A0AAE3JCL3"/>
<proteinExistence type="inferred from homology"/>
<dbReference type="GO" id="GO:0033214">
    <property type="term" value="P:siderophore-iron import into cell"/>
    <property type="evidence" value="ECO:0007669"/>
    <property type="project" value="TreeGrafter"/>
</dbReference>
<feature type="transmembrane region" description="Helical" evidence="8">
    <location>
        <begin position="215"/>
        <end position="234"/>
    </location>
</feature>
<accession>A0AAE3JCL3</accession>
<gene>
    <name evidence="9" type="ORF">LKD48_10245</name>
</gene>
<dbReference type="GO" id="GO:0022857">
    <property type="term" value="F:transmembrane transporter activity"/>
    <property type="evidence" value="ECO:0007669"/>
    <property type="project" value="InterPro"/>
</dbReference>
<dbReference type="GO" id="GO:0005886">
    <property type="term" value="C:plasma membrane"/>
    <property type="evidence" value="ECO:0007669"/>
    <property type="project" value="UniProtKB-SubCell"/>
</dbReference>
<evidence type="ECO:0000256" key="4">
    <source>
        <dbReference type="ARBA" id="ARBA00022475"/>
    </source>
</evidence>
<evidence type="ECO:0000256" key="8">
    <source>
        <dbReference type="SAM" id="Phobius"/>
    </source>
</evidence>
<comment type="caution">
    <text evidence="9">The sequence shown here is derived from an EMBL/GenBank/DDBJ whole genome shotgun (WGS) entry which is preliminary data.</text>
</comment>
<evidence type="ECO:0000256" key="6">
    <source>
        <dbReference type="ARBA" id="ARBA00022989"/>
    </source>
</evidence>
<dbReference type="SUPFAM" id="SSF81345">
    <property type="entry name" value="ABC transporter involved in vitamin B12 uptake, BtuC"/>
    <property type="match status" value="1"/>
</dbReference>
<keyword evidence="10" id="KW-1185">Reference proteome</keyword>
<feature type="transmembrane region" description="Helical" evidence="8">
    <location>
        <begin position="139"/>
        <end position="157"/>
    </location>
</feature>
<feature type="transmembrane region" description="Helical" evidence="8">
    <location>
        <begin position="255"/>
        <end position="272"/>
    </location>
</feature>
<evidence type="ECO:0000256" key="7">
    <source>
        <dbReference type="ARBA" id="ARBA00023136"/>
    </source>
</evidence>